<proteinExistence type="predicted"/>
<organism evidence="1 2">
    <name type="scientific">Luedemannella helvata</name>
    <dbReference type="NCBI Taxonomy" id="349315"/>
    <lineage>
        <taxon>Bacteria</taxon>
        <taxon>Bacillati</taxon>
        <taxon>Actinomycetota</taxon>
        <taxon>Actinomycetes</taxon>
        <taxon>Micromonosporales</taxon>
        <taxon>Micromonosporaceae</taxon>
        <taxon>Luedemannella</taxon>
    </lineage>
</organism>
<accession>A0ABN2JRY3</accession>
<sequence length="246" mass="25522">MTSPLAPLLDLPDVAEAGERAREAVDAALRHRALRRQGGPLAAEVGLRSAWASAALEDHEYGLEALRSGTVTDPVAQGALRLSAALDGLAPRWTQAPRQVLARLHVLAASGSTDADLLGRPDLDADGMGRLDTLLALLTSSKRGAPAWLTAAVVHGELLALRPFPGPNGLVARAAARLTMISGGLDPRGLLAPEVGHLERQPEYVGCANSFATGTPDGVRAWLKHCAAATELAAAALTEIGDQLLS</sequence>
<name>A0ABN2JRY3_9ACTN</name>
<dbReference type="Gene3D" id="1.10.3290.10">
    <property type="entry name" value="Fido-like domain"/>
    <property type="match status" value="1"/>
</dbReference>
<comment type="caution">
    <text evidence="1">The sequence shown here is derived from an EMBL/GenBank/DDBJ whole genome shotgun (WGS) entry which is preliminary data.</text>
</comment>
<evidence type="ECO:0000313" key="2">
    <source>
        <dbReference type="Proteomes" id="UP001500655"/>
    </source>
</evidence>
<dbReference type="Proteomes" id="UP001500655">
    <property type="component" value="Unassembled WGS sequence"/>
</dbReference>
<dbReference type="EMBL" id="BAAALS010000001">
    <property type="protein sequence ID" value="GAA1736320.1"/>
    <property type="molecule type" value="Genomic_DNA"/>
</dbReference>
<reference evidence="1 2" key="1">
    <citation type="journal article" date="2019" name="Int. J. Syst. Evol. Microbiol.">
        <title>The Global Catalogue of Microorganisms (GCM) 10K type strain sequencing project: providing services to taxonomists for standard genome sequencing and annotation.</title>
        <authorList>
            <consortium name="The Broad Institute Genomics Platform"/>
            <consortium name="The Broad Institute Genome Sequencing Center for Infectious Disease"/>
            <person name="Wu L."/>
            <person name="Ma J."/>
        </authorList>
    </citation>
    <scope>NUCLEOTIDE SEQUENCE [LARGE SCALE GENOMIC DNA]</scope>
    <source>
        <strain evidence="1 2">JCM 13249</strain>
    </source>
</reference>
<evidence type="ECO:0008006" key="3">
    <source>
        <dbReference type="Google" id="ProtNLM"/>
    </source>
</evidence>
<dbReference type="InterPro" id="IPR036597">
    <property type="entry name" value="Fido-like_dom_sf"/>
</dbReference>
<protein>
    <recommendedName>
        <fullName evidence="3">Fido domain-containing protein</fullName>
    </recommendedName>
</protein>
<gene>
    <name evidence="1" type="ORF">GCM10009681_03640</name>
</gene>
<evidence type="ECO:0000313" key="1">
    <source>
        <dbReference type="EMBL" id="GAA1736320.1"/>
    </source>
</evidence>
<keyword evidence="2" id="KW-1185">Reference proteome</keyword>
<dbReference type="RefSeq" id="WP_344075988.1">
    <property type="nucleotide sequence ID" value="NZ_BAAALS010000001.1"/>
</dbReference>